<dbReference type="Proteomes" id="UP000253562">
    <property type="component" value="Unassembled WGS sequence"/>
</dbReference>
<dbReference type="PANTHER" id="PTHR35889">
    <property type="entry name" value="CYCLOINULO-OLIGOSACCHARIDE FRUCTANOTRANSFERASE-RELATED"/>
    <property type="match status" value="1"/>
</dbReference>
<feature type="domain" description="DUF1553" evidence="4">
    <location>
        <begin position="830"/>
        <end position="1067"/>
    </location>
</feature>
<dbReference type="InterPro" id="IPR011444">
    <property type="entry name" value="DUF1549"/>
</dbReference>
<dbReference type="Pfam" id="PF07587">
    <property type="entry name" value="PSD1"/>
    <property type="match status" value="1"/>
</dbReference>
<dbReference type="InterPro" id="IPR022655">
    <property type="entry name" value="DUF1553"/>
</dbReference>
<keyword evidence="1" id="KW-0175">Coiled coil</keyword>
<feature type="region of interest" description="Disordered" evidence="2">
    <location>
        <begin position="461"/>
        <end position="485"/>
    </location>
</feature>
<organism evidence="6 7">
    <name type="scientific">Bremerella cremea</name>
    <dbReference type="NCBI Taxonomy" id="1031537"/>
    <lineage>
        <taxon>Bacteria</taxon>
        <taxon>Pseudomonadati</taxon>
        <taxon>Planctomycetota</taxon>
        <taxon>Planctomycetia</taxon>
        <taxon>Pirellulales</taxon>
        <taxon>Pirellulaceae</taxon>
        <taxon>Bremerella</taxon>
    </lineage>
</organism>
<accession>A0A368KVM3</accession>
<dbReference type="InterPro" id="IPR011429">
    <property type="entry name" value="Cyt_c_Planctomycete-type"/>
</dbReference>
<evidence type="ECO:0000256" key="1">
    <source>
        <dbReference type="SAM" id="Coils"/>
    </source>
</evidence>
<dbReference type="AlphaFoldDB" id="A0A368KVM3"/>
<evidence type="ECO:0000259" key="3">
    <source>
        <dbReference type="Pfam" id="PF07583"/>
    </source>
</evidence>
<feature type="coiled-coil region" evidence="1">
    <location>
        <begin position="764"/>
        <end position="791"/>
    </location>
</feature>
<dbReference type="Pfam" id="PF07635">
    <property type="entry name" value="PSCyt1"/>
    <property type="match status" value="1"/>
</dbReference>
<evidence type="ECO:0000313" key="6">
    <source>
        <dbReference type="EMBL" id="RCS54480.1"/>
    </source>
</evidence>
<dbReference type="Gene3D" id="2.60.120.560">
    <property type="entry name" value="Exo-inulinase, domain 1"/>
    <property type="match status" value="1"/>
</dbReference>
<evidence type="ECO:0000256" key="2">
    <source>
        <dbReference type="SAM" id="MobiDB-lite"/>
    </source>
</evidence>
<dbReference type="PANTHER" id="PTHR35889:SF3">
    <property type="entry name" value="F-BOX DOMAIN-CONTAINING PROTEIN"/>
    <property type="match status" value="1"/>
</dbReference>
<sequence length="1101" mass="124085">MPDRIRISGRRMSLLQAVLAIALSAAVVDSGLLFAADGGVDYQQQIKPLLRARCYACHGSLKQEGGLRLDTAALLKMGGDSGEAIFPGEEAAASLLLERIATKDVSYRMPPEHEGEPFNTHEIDLIRKWIAGGAQSPEDEQPEADVSDHWSFQPIEKAPLPEVSNTQWVRNPIDRWIAAGHESQDLQPQPEAPRIVLVRRLYLDLIGVPPTAEQIAAAEADTSDDWYEKIVDRLLEDPRYGERWARHWMDVWRYSDWWGLGNQLRNSQKHMWHWRDWIVESLNEDQPYDEMVCLMLAADEIAPNDLDKLRATGFLARNYFIFNRDKWMDETVTHVGKGFLGLTLNCAKCHDHKFDPIPQTDYYRMRAFFEPYHIRMDMVPGTTSFAQDGIPRAFDGSPDDSTFLFIRGNEAQPDKSHPISPGVPEVAAFEEIEIQPVELPEEAWQPGLRSWVLENHRKDAQSQLATAQAQRDEAASQLNATQETPEPPAIIFDPIVETFTTLDRQRWQVRGEGWQHTAGKLQQNSNAPVRSEITLLEEVPRDFEVVLQFKIVGGTTYRSVGIDFDVPGPQSGEQDSYSFVYISGHSSAGKVQGAFSQDGSTHYPPEGRRSYSVELNQPYTLLLRVRDGLVNAVLNDKLVLAWRTPVERHPGAIRLMTYDAVAEITHFELTALDPASELTETSGKPTVTTRETFDRAVANLTVTETYLSSVEQRIAAIESRQKQEAAEKQEKLRIAAIRAEQHYAVALARREVLVAEQNATKAPQEKATEAEKQLASARKKLKEELAKLDSEVASDATFTLFQGAEWSATRFKHTGHDDPTLPFPATSTGRRTALAEWITDRRNPLTARVAVNHLWGRHFGTPLATSPFDLGRNSPTPTHAKLIDWLAAEFMEHGWSMKHLHRLIVTSATYRMSSSRLGAEKNIESDSDNLYLWHRQPLRMESQLVRDAILSLAGTLDSTMGGPSIPPGQQEDSHRRSLYFFHSNNERNLFLSTFDEAEVTECYRRDESIVPQQALAMTNSKLVLESAPLIAKQLSESAETEQAFLQTAFAVVLGIHPTSEEIEASHRALEELQELPESTTERARAQLIWILLNHNDFVTVR</sequence>
<protein>
    <submittedName>
        <fullName evidence="6">DUF1553 domain-containing protein</fullName>
    </submittedName>
</protein>
<feature type="domain" description="DUF1549" evidence="3">
    <location>
        <begin position="172"/>
        <end position="371"/>
    </location>
</feature>
<evidence type="ECO:0000259" key="4">
    <source>
        <dbReference type="Pfam" id="PF07587"/>
    </source>
</evidence>
<gene>
    <name evidence="6" type="ORF">DTL42_04890</name>
</gene>
<reference evidence="6 7" key="1">
    <citation type="submission" date="2018-07" db="EMBL/GenBank/DDBJ databases">
        <title>Comparative genomes isolates from brazilian mangrove.</title>
        <authorList>
            <person name="De Araujo J.E."/>
            <person name="Taketani R.G."/>
            <person name="Silva M.C.P."/>
            <person name="Lourenco M.V."/>
            <person name="Oliveira V.M."/>
            <person name="Andreote F.D."/>
        </authorList>
    </citation>
    <scope>NUCLEOTIDE SEQUENCE [LARGE SCALE GENOMIC DNA]</scope>
    <source>
        <strain evidence="6 7">HEX PRIS-MGV</strain>
    </source>
</reference>
<name>A0A368KVM3_9BACT</name>
<dbReference type="OrthoDB" id="127107at2"/>
<dbReference type="Pfam" id="PF07583">
    <property type="entry name" value="PSCyt2"/>
    <property type="match status" value="1"/>
</dbReference>
<evidence type="ECO:0000313" key="7">
    <source>
        <dbReference type="Proteomes" id="UP000253562"/>
    </source>
</evidence>
<proteinExistence type="predicted"/>
<dbReference type="RefSeq" id="WP_114367545.1">
    <property type="nucleotide sequence ID" value="NZ_QPEX01000010.1"/>
</dbReference>
<dbReference type="EMBL" id="QPEX01000010">
    <property type="protein sequence ID" value="RCS54480.1"/>
    <property type="molecule type" value="Genomic_DNA"/>
</dbReference>
<evidence type="ECO:0000259" key="5">
    <source>
        <dbReference type="Pfam" id="PF07635"/>
    </source>
</evidence>
<comment type="caution">
    <text evidence="6">The sequence shown here is derived from an EMBL/GenBank/DDBJ whole genome shotgun (WGS) entry which is preliminary data.</text>
</comment>
<feature type="domain" description="Cytochrome C Planctomycete-type" evidence="5">
    <location>
        <begin position="54"/>
        <end position="112"/>
    </location>
</feature>